<dbReference type="InterPro" id="IPR000719">
    <property type="entry name" value="Prot_kinase_dom"/>
</dbReference>
<dbReference type="PANTHER" id="PTHR24419">
    <property type="entry name" value="INTERLEUKIN-1 RECEPTOR-ASSOCIATED KINASE"/>
    <property type="match status" value="1"/>
</dbReference>
<dbReference type="PANTHER" id="PTHR24419:SF34">
    <property type="entry name" value="PROTEIN TUBE-RELATED"/>
    <property type="match status" value="1"/>
</dbReference>
<dbReference type="GO" id="GO:0005524">
    <property type="term" value="F:ATP binding"/>
    <property type="evidence" value="ECO:0007669"/>
    <property type="project" value="InterPro"/>
</dbReference>
<dbReference type="Gene3D" id="1.10.510.10">
    <property type="entry name" value="Transferase(Phosphotransferase) domain 1"/>
    <property type="match status" value="1"/>
</dbReference>
<dbReference type="GO" id="GO:0004672">
    <property type="term" value="F:protein kinase activity"/>
    <property type="evidence" value="ECO:0007669"/>
    <property type="project" value="InterPro"/>
</dbReference>
<dbReference type="InterPro" id="IPR011009">
    <property type="entry name" value="Kinase-like_dom_sf"/>
</dbReference>
<feature type="non-terminal residue" evidence="2">
    <location>
        <position position="278"/>
    </location>
</feature>
<reference evidence="2" key="1">
    <citation type="submission" date="2021-06" db="EMBL/GenBank/DDBJ databases">
        <authorList>
            <person name="Kallberg Y."/>
            <person name="Tangrot J."/>
            <person name="Rosling A."/>
        </authorList>
    </citation>
    <scope>NUCLEOTIDE SEQUENCE</scope>
    <source>
        <strain evidence="2">FL130A</strain>
    </source>
</reference>
<protein>
    <submittedName>
        <fullName evidence="2">5243_t:CDS:1</fullName>
    </submittedName>
</protein>
<accession>A0A9N9IZ11</accession>
<dbReference type="OrthoDB" id="2414060at2759"/>
<dbReference type="PROSITE" id="PS50011">
    <property type="entry name" value="PROTEIN_KINASE_DOM"/>
    <property type="match status" value="1"/>
</dbReference>
<organism evidence="2 3">
    <name type="scientific">Ambispora leptoticha</name>
    <dbReference type="NCBI Taxonomy" id="144679"/>
    <lineage>
        <taxon>Eukaryota</taxon>
        <taxon>Fungi</taxon>
        <taxon>Fungi incertae sedis</taxon>
        <taxon>Mucoromycota</taxon>
        <taxon>Glomeromycotina</taxon>
        <taxon>Glomeromycetes</taxon>
        <taxon>Archaeosporales</taxon>
        <taxon>Ambisporaceae</taxon>
        <taxon>Ambispora</taxon>
    </lineage>
</organism>
<dbReference type="SUPFAM" id="SSF56112">
    <property type="entry name" value="Protein kinase-like (PK-like)"/>
    <property type="match status" value="1"/>
</dbReference>
<feature type="non-terminal residue" evidence="2">
    <location>
        <position position="1"/>
    </location>
</feature>
<dbReference type="GO" id="GO:0005634">
    <property type="term" value="C:nucleus"/>
    <property type="evidence" value="ECO:0007669"/>
    <property type="project" value="TreeGrafter"/>
</dbReference>
<dbReference type="InterPro" id="IPR001245">
    <property type="entry name" value="Ser-Thr/Tyr_kinase_cat_dom"/>
</dbReference>
<evidence type="ECO:0000313" key="2">
    <source>
        <dbReference type="EMBL" id="CAG8757687.1"/>
    </source>
</evidence>
<dbReference type="Proteomes" id="UP000789508">
    <property type="component" value="Unassembled WGS sequence"/>
</dbReference>
<proteinExistence type="predicted"/>
<dbReference type="GO" id="GO:0005737">
    <property type="term" value="C:cytoplasm"/>
    <property type="evidence" value="ECO:0007669"/>
    <property type="project" value="TreeGrafter"/>
</dbReference>
<comment type="caution">
    <text evidence="2">The sequence shown here is derived from an EMBL/GenBank/DDBJ whole genome shotgun (WGS) entry which is preliminary data.</text>
</comment>
<dbReference type="AlphaFoldDB" id="A0A9N9IZ11"/>
<evidence type="ECO:0000259" key="1">
    <source>
        <dbReference type="PROSITE" id="PS50011"/>
    </source>
</evidence>
<name>A0A9N9IZ11_9GLOM</name>
<dbReference type="GO" id="GO:0035556">
    <property type="term" value="P:intracellular signal transduction"/>
    <property type="evidence" value="ECO:0007669"/>
    <property type="project" value="TreeGrafter"/>
</dbReference>
<gene>
    <name evidence="2" type="ORF">ALEPTO_LOCUS13550</name>
</gene>
<sequence>LKYYFKIENMTKPYNSDKRRNKGGPKSECRMYKCFKIRRDKKVLCDSCIRDNFGSKHPWCNECDKCQSVPLCKRWPPNHVSTGDKNIDEYINSVHLNSRDPLDRIEWIDIKQFSDIKFLAEGGFAKVYSAKWIEGPLKYDNSKVPIKDTHYRRFHPVMRIIHNTKVVLKSIKNSKNMSKEFLNELDAHRKCIGTNDKGINCYGVTFIPEQNEYAFVLKYAENGNIRQYIQKEHEKLTWYRRVKLLEGVVDNLKCIHSKNFIHGDLHSGNVLKGKLVLE</sequence>
<dbReference type="EMBL" id="CAJVPS010044535">
    <property type="protein sequence ID" value="CAG8757687.1"/>
    <property type="molecule type" value="Genomic_DNA"/>
</dbReference>
<keyword evidence="3" id="KW-1185">Reference proteome</keyword>
<evidence type="ECO:0000313" key="3">
    <source>
        <dbReference type="Proteomes" id="UP000789508"/>
    </source>
</evidence>
<dbReference type="Pfam" id="PF07714">
    <property type="entry name" value="PK_Tyr_Ser-Thr"/>
    <property type="match status" value="1"/>
</dbReference>
<feature type="domain" description="Protein kinase" evidence="1">
    <location>
        <begin position="113"/>
        <end position="278"/>
    </location>
</feature>